<sequence>MEYIGAVLVRLFAIFLLVSNLSTLLSFAYFAANSDPALQIVSFGAVGGGLLIAGLLFFFPQLVLRDLKTPDPQAEPDRIPSENMLQIGMVVIGLYFTVRGLQSLFNAVLFKSYMASQPISAVLANPELGNGLFTLGMGVFLTIGTRRFINFILGLRRLKAAV</sequence>
<organism evidence="2 3">
    <name type="scientific">Roseibium alexandrii</name>
    <dbReference type="NCBI Taxonomy" id="388408"/>
    <lineage>
        <taxon>Bacteria</taxon>
        <taxon>Pseudomonadati</taxon>
        <taxon>Pseudomonadota</taxon>
        <taxon>Alphaproteobacteria</taxon>
        <taxon>Hyphomicrobiales</taxon>
        <taxon>Stappiaceae</taxon>
        <taxon>Roseibium</taxon>
    </lineage>
</organism>
<dbReference type="EMBL" id="CXWD01000001">
    <property type="protein sequence ID" value="CTQ63973.1"/>
    <property type="molecule type" value="Genomic_DNA"/>
</dbReference>
<gene>
    <name evidence="2" type="ORF">LAX5112_00133</name>
</gene>
<evidence type="ECO:0000313" key="3">
    <source>
        <dbReference type="Proteomes" id="UP000053235"/>
    </source>
</evidence>
<feature type="transmembrane region" description="Helical" evidence="1">
    <location>
        <begin position="37"/>
        <end position="59"/>
    </location>
</feature>
<dbReference type="OrthoDB" id="9930196at2"/>
<dbReference type="STRING" id="388408.LAX5112_00133"/>
<keyword evidence="1" id="KW-1133">Transmembrane helix</keyword>
<feature type="transmembrane region" description="Helical" evidence="1">
    <location>
        <begin position="130"/>
        <end position="149"/>
    </location>
</feature>
<protein>
    <submittedName>
        <fullName evidence="2">Uncharacterized protein</fullName>
    </submittedName>
</protein>
<feature type="transmembrane region" description="Helical" evidence="1">
    <location>
        <begin position="7"/>
        <end position="31"/>
    </location>
</feature>
<name>A0A0M6ZRC0_9HYPH</name>
<proteinExistence type="predicted"/>
<dbReference type="Proteomes" id="UP000053235">
    <property type="component" value="Unassembled WGS sequence"/>
</dbReference>
<evidence type="ECO:0000256" key="1">
    <source>
        <dbReference type="SAM" id="Phobius"/>
    </source>
</evidence>
<dbReference type="AlphaFoldDB" id="A0A0M6ZRC0"/>
<keyword evidence="1" id="KW-0472">Membrane</keyword>
<reference evidence="3" key="1">
    <citation type="submission" date="2015-07" db="EMBL/GenBank/DDBJ databases">
        <authorList>
            <person name="Rodrigo-Torres Lidia"/>
            <person name="Arahal R.David."/>
        </authorList>
    </citation>
    <scope>NUCLEOTIDE SEQUENCE [LARGE SCALE GENOMIC DNA]</scope>
    <source>
        <strain evidence="3">CECT 5112</strain>
    </source>
</reference>
<dbReference type="RefSeq" id="WP_055670158.1">
    <property type="nucleotide sequence ID" value="NZ_CXWD01000001.1"/>
</dbReference>
<evidence type="ECO:0000313" key="2">
    <source>
        <dbReference type="EMBL" id="CTQ63973.1"/>
    </source>
</evidence>
<accession>A0A0M6ZRC0</accession>
<feature type="transmembrane region" description="Helical" evidence="1">
    <location>
        <begin position="87"/>
        <end position="110"/>
    </location>
</feature>
<keyword evidence="3" id="KW-1185">Reference proteome</keyword>
<keyword evidence="1" id="KW-0812">Transmembrane</keyword>